<dbReference type="RefSeq" id="WP_123431515.1">
    <property type="nucleotide sequence ID" value="NZ_MOBK01000001.1"/>
</dbReference>
<gene>
    <name evidence="3" type="ORF">BK660_00090</name>
</gene>
<name>A0A423IFA4_9PSED</name>
<proteinExistence type="predicted"/>
<comment type="caution">
    <text evidence="3">The sequence shown here is derived from an EMBL/GenBank/DDBJ whole genome shotgun (WGS) entry which is preliminary data.</text>
</comment>
<feature type="compositionally biased region" description="Gly residues" evidence="1">
    <location>
        <begin position="247"/>
        <end position="259"/>
    </location>
</feature>
<feature type="signal peptide" evidence="2">
    <location>
        <begin position="1"/>
        <end position="24"/>
    </location>
</feature>
<feature type="region of interest" description="Disordered" evidence="1">
    <location>
        <begin position="67"/>
        <end position="92"/>
    </location>
</feature>
<feature type="compositionally biased region" description="Polar residues" evidence="1">
    <location>
        <begin position="67"/>
        <end position="82"/>
    </location>
</feature>
<dbReference type="AlphaFoldDB" id="A0A423IFA4"/>
<dbReference type="EMBL" id="MOBK01000001">
    <property type="protein sequence ID" value="RON24106.1"/>
    <property type="molecule type" value="Genomic_DNA"/>
</dbReference>
<dbReference type="Proteomes" id="UP000285636">
    <property type="component" value="Unassembled WGS sequence"/>
</dbReference>
<organism evidence="3 4">
    <name type="scientific">Pseudomonas brassicacearum</name>
    <dbReference type="NCBI Taxonomy" id="930166"/>
    <lineage>
        <taxon>Bacteria</taxon>
        <taxon>Pseudomonadati</taxon>
        <taxon>Pseudomonadota</taxon>
        <taxon>Gammaproteobacteria</taxon>
        <taxon>Pseudomonadales</taxon>
        <taxon>Pseudomonadaceae</taxon>
        <taxon>Pseudomonas</taxon>
    </lineage>
</organism>
<keyword evidence="2" id="KW-0732">Signal</keyword>
<evidence type="ECO:0000256" key="1">
    <source>
        <dbReference type="SAM" id="MobiDB-lite"/>
    </source>
</evidence>
<protein>
    <submittedName>
        <fullName evidence="3">Heme utilization protein</fullName>
    </submittedName>
</protein>
<feature type="region of interest" description="Disordered" evidence="1">
    <location>
        <begin position="26"/>
        <end position="51"/>
    </location>
</feature>
<reference evidence="3 4" key="1">
    <citation type="submission" date="2016-10" db="EMBL/GenBank/DDBJ databases">
        <title>Comparative genome analysis of multiple Pseudomonas spp. focuses on biocontrol and plant growth promoting traits.</title>
        <authorList>
            <person name="Tao X.-Y."/>
            <person name="Taylor C.G."/>
        </authorList>
    </citation>
    <scope>NUCLEOTIDE SEQUENCE [LARGE SCALE GENOMIC DNA]</scope>
    <source>
        <strain evidence="3 4">38D7</strain>
    </source>
</reference>
<accession>A0A423IFA4</accession>
<evidence type="ECO:0000313" key="4">
    <source>
        <dbReference type="Proteomes" id="UP000285636"/>
    </source>
</evidence>
<sequence length="340" mass="33424">MKPTMALKPLVFALAAVMAIAAQAGGRDDDHGHGNGHGNGHGSHQPKGPTLDQILSITAGAGATVMDTQDSDGNTVLNQGTKNGAALDNSLNGSNGNMGANVAAGDGNQQDNAAALATADESFIFGSAVAASSATQTNTNNAVGNYSNTNTATLTNAGNNGSGNIGMNVTAGNFNQQKNNLAIAVSGGRVAAAAASADQSSSGLQVANNGTQTYKTDTLRGTFTAAGAFVAAGKAVSTPADDDHGHGGYGNDNRGGGHGGGHDDGKVNSDFVAVGVFGLAGVTTQQVMTPDGWKNPVTNTAVMQNSMNNFSGNGGANVSSGVGNQQSNSLSIAAGCKACL</sequence>
<feature type="chain" id="PRO_5019050244" evidence="2">
    <location>
        <begin position="25"/>
        <end position="340"/>
    </location>
</feature>
<feature type="region of interest" description="Disordered" evidence="1">
    <location>
        <begin position="237"/>
        <end position="264"/>
    </location>
</feature>
<evidence type="ECO:0000313" key="3">
    <source>
        <dbReference type="EMBL" id="RON24106.1"/>
    </source>
</evidence>
<evidence type="ECO:0000256" key="2">
    <source>
        <dbReference type="SAM" id="SignalP"/>
    </source>
</evidence>